<feature type="transmembrane region" description="Helical" evidence="6">
    <location>
        <begin position="297"/>
        <end position="316"/>
    </location>
</feature>
<keyword evidence="4 6" id="KW-1133">Transmembrane helix</keyword>
<accession>A0A1J0GLG2</accession>
<sequence>MNSKGKFIKNSAIYTIGDLLPRLISVFMISIYTNVNYLSADQKGIVDSIMPITSIFSTLYLLGLNGALNRFYYSDKDEEKRKVLISTLWIFLFAYTLILSVGLILFGRGLSNLIFKDIPYNPFFKLMIVNCFFSTFTIMPLTLFRMKEQAIRFGVFNILMTLLNVGFCIYFIVFLKQGAAGNLNGYIWCNFVFALVYLVVTFKDLSFKFSLPILKESLKYGIPLIPHAIGGWIINASDRWFLQQYKGLSEVAIYSLAYQIGSILDFLVGAINKAYVPFFFKTIADDKNNARTIFEDILKYYSVLILSLGLGLAIFAKEAILIFAHSNIYIVAYKIVPLIAVVSIVHGYYYMSVNSIFYTKKTNFLATVTAISAIINVVLNLILVPKYGMYAAAFTTLIAYLFSSIATYIVAQKCYYIKWHWETIIMNMAVCLGAYVISTIDFGNIFINITYKIVIYLVYISILFMFKILSFNKLLYYKNKILKK</sequence>
<evidence type="ECO:0000256" key="3">
    <source>
        <dbReference type="ARBA" id="ARBA00022692"/>
    </source>
</evidence>
<keyword evidence="3 6" id="KW-0812">Transmembrane</keyword>
<evidence type="ECO:0000256" key="5">
    <source>
        <dbReference type="ARBA" id="ARBA00023136"/>
    </source>
</evidence>
<dbReference type="STRING" id="1552.A7L45_17820"/>
<dbReference type="OrthoDB" id="371333at2"/>
<dbReference type="PANTHER" id="PTHR30250">
    <property type="entry name" value="PST FAMILY PREDICTED COLANIC ACID TRANSPORTER"/>
    <property type="match status" value="1"/>
</dbReference>
<evidence type="ECO:0000256" key="1">
    <source>
        <dbReference type="ARBA" id="ARBA00004651"/>
    </source>
</evidence>
<feature type="transmembrane region" description="Helical" evidence="6">
    <location>
        <begin position="185"/>
        <end position="205"/>
    </location>
</feature>
<proteinExistence type="predicted"/>
<protein>
    <submittedName>
        <fullName evidence="7">Uncharacterized protein</fullName>
    </submittedName>
</protein>
<dbReference type="InterPro" id="IPR050833">
    <property type="entry name" value="Poly_Biosynth_Transport"/>
</dbReference>
<organism evidence="7 8">
    <name type="scientific">Clostridium estertheticum subsp. estertheticum</name>
    <dbReference type="NCBI Taxonomy" id="1552"/>
    <lineage>
        <taxon>Bacteria</taxon>
        <taxon>Bacillati</taxon>
        <taxon>Bacillota</taxon>
        <taxon>Clostridia</taxon>
        <taxon>Eubacteriales</taxon>
        <taxon>Clostridiaceae</taxon>
        <taxon>Clostridium</taxon>
    </lineage>
</organism>
<dbReference type="Pfam" id="PF01943">
    <property type="entry name" value="Polysacc_synt"/>
    <property type="match status" value="1"/>
</dbReference>
<dbReference type="AlphaFoldDB" id="A0A1J0GLG2"/>
<feature type="transmembrane region" description="Helical" evidence="6">
    <location>
        <begin position="44"/>
        <end position="62"/>
    </location>
</feature>
<evidence type="ECO:0000256" key="2">
    <source>
        <dbReference type="ARBA" id="ARBA00022475"/>
    </source>
</evidence>
<feature type="transmembrane region" description="Helical" evidence="6">
    <location>
        <begin position="256"/>
        <end position="276"/>
    </location>
</feature>
<feature type="transmembrane region" description="Helical" evidence="6">
    <location>
        <begin position="423"/>
        <end position="447"/>
    </location>
</feature>
<gene>
    <name evidence="7" type="ORF">A7L45_17820</name>
</gene>
<feature type="transmembrane region" description="Helical" evidence="6">
    <location>
        <begin position="389"/>
        <end position="411"/>
    </location>
</feature>
<evidence type="ECO:0000256" key="4">
    <source>
        <dbReference type="ARBA" id="ARBA00022989"/>
    </source>
</evidence>
<evidence type="ECO:0000256" key="6">
    <source>
        <dbReference type="SAM" id="Phobius"/>
    </source>
</evidence>
<evidence type="ECO:0000313" key="8">
    <source>
        <dbReference type="Proteomes" id="UP000182569"/>
    </source>
</evidence>
<feature type="transmembrane region" description="Helical" evidence="6">
    <location>
        <begin position="12"/>
        <end position="32"/>
    </location>
</feature>
<dbReference type="InterPro" id="IPR002797">
    <property type="entry name" value="Polysacc_synth"/>
</dbReference>
<feature type="transmembrane region" description="Helical" evidence="6">
    <location>
        <begin position="83"/>
        <end position="106"/>
    </location>
</feature>
<keyword evidence="8" id="KW-1185">Reference proteome</keyword>
<dbReference type="GO" id="GO:0005886">
    <property type="term" value="C:plasma membrane"/>
    <property type="evidence" value="ECO:0007669"/>
    <property type="project" value="UniProtKB-SubCell"/>
</dbReference>
<name>A0A1J0GLG2_9CLOT</name>
<dbReference type="Proteomes" id="UP000182569">
    <property type="component" value="Chromosome"/>
</dbReference>
<evidence type="ECO:0000313" key="7">
    <source>
        <dbReference type="EMBL" id="APC41792.1"/>
    </source>
</evidence>
<comment type="subcellular location">
    <subcellularLocation>
        <location evidence="1">Cell membrane</location>
        <topology evidence="1">Multi-pass membrane protein</topology>
    </subcellularLocation>
</comment>
<reference evidence="8" key="1">
    <citation type="journal article" date="2016" name="Front. Microbiol.">
        <title>Complete Genome Sequence of Clostridium estertheticum DSM 8809, a Microbe Identified in Spoiled Vacuum Packed Beef.</title>
        <authorList>
            <person name="Yu Z."/>
            <person name="Gunn L."/>
            <person name="Brennan E."/>
            <person name="Reid R."/>
            <person name="Wall P.G."/>
            <person name="Gaora O.P."/>
            <person name="Hurley D."/>
            <person name="Bolton D."/>
            <person name="Fanning S."/>
        </authorList>
    </citation>
    <scope>NUCLEOTIDE SEQUENCE [LARGE SCALE GENOMIC DNA]</scope>
    <source>
        <strain evidence="8">DSM 8809</strain>
    </source>
</reference>
<feature type="transmembrane region" description="Helical" evidence="6">
    <location>
        <begin position="217"/>
        <end position="236"/>
    </location>
</feature>
<keyword evidence="5 6" id="KW-0472">Membrane</keyword>
<keyword evidence="2" id="KW-1003">Cell membrane</keyword>
<feature type="transmembrane region" description="Helical" evidence="6">
    <location>
        <begin position="328"/>
        <end position="351"/>
    </location>
</feature>
<dbReference type="EMBL" id="CP015756">
    <property type="protein sequence ID" value="APC41792.1"/>
    <property type="molecule type" value="Genomic_DNA"/>
</dbReference>
<dbReference type="PANTHER" id="PTHR30250:SF11">
    <property type="entry name" value="O-ANTIGEN TRANSPORTER-RELATED"/>
    <property type="match status" value="1"/>
</dbReference>
<feature type="transmembrane region" description="Helical" evidence="6">
    <location>
        <begin position="126"/>
        <end position="144"/>
    </location>
</feature>
<dbReference type="RefSeq" id="WP_071614083.1">
    <property type="nucleotide sequence ID" value="NZ_CP015756.1"/>
</dbReference>
<dbReference type="KEGG" id="ceu:A7L45_17820"/>
<feature type="transmembrane region" description="Helical" evidence="6">
    <location>
        <begin position="453"/>
        <end position="476"/>
    </location>
</feature>
<feature type="transmembrane region" description="Helical" evidence="6">
    <location>
        <begin position="151"/>
        <end position="173"/>
    </location>
</feature>
<feature type="transmembrane region" description="Helical" evidence="6">
    <location>
        <begin position="363"/>
        <end position="383"/>
    </location>
</feature>